<reference evidence="2" key="1">
    <citation type="journal article" date="2019" name="Sci. Rep.">
        <title>Draft genome of Tanacetum cinerariifolium, the natural source of mosquito coil.</title>
        <authorList>
            <person name="Yamashiro T."/>
            <person name="Shiraishi A."/>
            <person name="Satake H."/>
            <person name="Nakayama K."/>
        </authorList>
    </citation>
    <scope>NUCLEOTIDE SEQUENCE</scope>
</reference>
<protein>
    <submittedName>
        <fullName evidence="2">Uncharacterized protein</fullName>
    </submittedName>
</protein>
<accession>A0A699VJV0</accession>
<feature type="non-terminal residue" evidence="2">
    <location>
        <position position="1"/>
    </location>
</feature>
<comment type="caution">
    <text evidence="2">The sequence shown here is derived from an EMBL/GenBank/DDBJ whole genome shotgun (WGS) entry which is preliminary data.</text>
</comment>
<gene>
    <name evidence="2" type="ORF">Tci_907871</name>
</gene>
<proteinExistence type="predicted"/>
<feature type="region of interest" description="Disordered" evidence="1">
    <location>
        <begin position="1"/>
        <end position="30"/>
    </location>
</feature>
<name>A0A699VJV0_TANCI</name>
<evidence type="ECO:0000313" key="2">
    <source>
        <dbReference type="EMBL" id="GFD35902.1"/>
    </source>
</evidence>
<dbReference type="AlphaFoldDB" id="A0A699VJV0"/>
<dbReference type="EMBL" id="BKCJ011464571">
    <property type="protein sequence ID" value="GFD35902.1"/>
    <property type="molecule type" value="Genomic_DNA"/>
</dbReference>
<sequence>NQANKSAGPKEANNSAGTQDNDDQSANTKEIDLYEEHFVLPIWSAYSTTVKSSRDKLEKNIGFKTCEKPVS</sequence>
<organism evidence="2">
    <name type="scientific">Tanacetum cinerariifolium</name>
    <name type="common">Dalmatian daisy</name>
    <name type="synonym">Chrysanthemum cinerariifolium</name>
    <dbReference type="NCBI Taxonomy" id="118510"/>
    <lineage>
        <taxon>Eukaryota</taxon>
        <taxon>Viridiplantae</taxon>
        <taxon>Streptophyta</taxon>
        <taxon>Embryophyta</taxon>
        <taxon>Tracheophyta</taxon>
        <taxon>Spermatophyta</taxon>
        <taxon>Magnoliopsida</taxon>
        <taxon>eudicotyledons</taxon>
        <taxon>Gunneridae</taxon>
        <taxon>Pentapetalae</taxon>
        <taxon>asterids</taxon>
        <taxon>campanulids</taxon>
        <taxon>Asterales</taxon>
        <taxon>Asteraceae</taxon>
        <taxon>Asteroideae</taxon>
        <taxon>Anthemideae</taxon>
        <taxon>Anthemidinae</taxon>
        <taxon>Tanacetum</taxon>
    </lineage>
</organism>
<evidence type="ECO:0000256" key="1">
    <source>
        <dbReference type="SAM" id="MobiDB-lite"/>
    </source>
</evidence>
<feature type="compositionally biased region" description="Polar residues" evidence="1">
    <location>
        <begin position="12"/>
        <end position="28"/>
    </location>
</feature>